<sequence length="176" mass="19453">MFTHLPTLPEDKNKDKENTTDGNPMPGFIDEAGVLHVSKAKRLILTQISTARLLTAHHTPTPSSEPQSYKQTREYDIIFRKSRTSSGIEALVLESISPSPKCPNYDRNQNQNHDQDGKSITVLCIRDGRHILNALAKLWAWALEYSSRVLRNLREGQTVELGGGGGEGDGGESGEE</sequence>
<dbReference type="AlphaFoldDB" id="A0A6A5TXJ7"/>
<dbReference type="EMBL" id="ML976992">
    <property type="protein sequence ID" value="KAF1956439.1"/>
    <property type="molecule type" value="Genomic_DNA"/>
</dbReference>
<evidence type="ECO:0000313" key="2">
    <source>
        <dbReference type="EMBL" id="KAF1956439.1"/>
    </source>
</evidence>
<name>A0A6A5TXJ7_9PLEO</name>
<accession>A0A6A5TXJ7</accession>
<evidence type="ECO:0000256" key="1">
    <source>
        <dbReference type="SAM" id="MobiDB-lite"/>
    </source>
</evidence>
<feature type="region of interest" description="Disordered" evidence="1">
    <location>
        <begin position="1"/>
        <end position="27"/>
    </location>
</feature>
<proteinExistence type="predicted"/>
<protein>
    <submittedName>
        <fullName evidence="2">Uncharacterized protein</fullName>
    </submittedName>
</protein>
<organism evidence="2 3">
    <name type="scientific">Byssothecium circinans</name>
    <dbReference type="NCBI Taxonomy" id="147558"/>
    <lineage>
        <taxon>Eukaryota</taxon>
        <taxon>Fungi</taxon>
        <taxon>Dikarya</taxon>
        <taxon>Ascomycota</taxon>
        <taxon>Pezizomycotina</taxon>
        <taxon>Dothideomycetes</taxon>
        <taxon>Pleosporomycetidae</taxon>
        <taxon>Pleosporales</taxon>
        <taxon>Massarineae</taxon>
        <taxon>Massarinaceae</taxon>
        <taxon>Byssothecium</taxon>
    </lineage>
</organism>
<keyword evidence="3" id="KW-1185">Reference proteome</keyword>
<reference evidence="2" key="1">
    <citation type="journal article" date="2020" name="Stud. Mycol.">
        <title>101 Dothideomycetes genomes: a test case for predicting lifestyles and emergence of pathogens.</title>
        <authorList>
            <person name="Haridas S."/>
            <person name="Albert R."/>
            <person name="Binder M."/>
            <person name="Bloem J."/>
            <person name="Labutti K."/>
            <person name="Salamov A."/>
            <person name="Andreopoulos B."/>
            <person name="Baker S."/>
            <person name="Barry K."/>
            <person name="Bills G."/>
            <person name="Bluhm B."/>
            <person name="Cannon C."/>
            <person name="Castanera R."/>
            <person name="Culley D."/>
            <person name="Daum C."/>
            <person name="Ezra D."/>
            <person name="Gonzalez J."/>
            <person name="Henrissat B."/>
            <person name="Kuo A."/>
            <person name="Liang C."/>
            <person name="Lipzen A."/>
            <person name="Lutzoni F."/>
            <person name="Magnuson J."/>
            <person name="Mondo S."/>
            <person name="Nolan M."/>
            <person name="Ohm R."/>
            <person name="Pangilinan J."/>
            <person name="Park H.-J."/>
            <person name="Ramirez L."/>
            <person name="Alfaro M."/>
            <person name="Sun H."/>
            <person name="Tritt A."/>
            <person name="Yoshinaga Y."/>
            <person name="Zwiers L.-H."/>
            <person name="Turgeon B."/>
            <person name="Goodwin S."/>
            <person name="Spatafora J."/>
            <person name="Crous P."/>
            <person name="Grigoriev I."/>
        </authorList>
    </citation>
    <scope>NUCLEOTIDE SEQUENCE</scope>
    <source>
        <strain evidence="2">CBS 675.92</strain>
    </source>
</reference>
<feature type="compositionally biased region" description="Basic and acidic residues" evidence="1">
    <location>
        <begin position="9"/>
        <end position="19"/>
    </location>
</feature>
<evidence type="ECO:0000313" key="3">
    <source>
        <dbReference type="Proteomes" id="UP000800035"/>
    </source>
</evidence>
<gene>
    <name evidence="2" type="ORF">CC80DRAFT_548732</name>
</gene>
<dbReference type="Proteomes" id="UP000800035">
    <property type="component" value="Unassembled WGS sequence"/>
</dbReference>